<organism evidence="2 3">
    <name type="scientific">Pleurodeles waltl</name>
    <name type="common">Iberian ribbed newt</name>
    <dbReference type="NCBI Taxonomy" id="8319"/>
    <lineage>
        <taxon>Eukaryota</taxon>
        <taxon>Metazoa</taxon>
        <taxon>Chordata</taxon>
        <taxon>Craniata</taxon>
        <taxon>Vertebrata</taxon>
        <taxon>Euteleostomi</taxon>
        <taxon>Amphibia</taxon>
        <taxon>Batrachia</taxon>
        <taxon>Caudata</taxon>
        <taxon>Salamandroidea</taxon>
        <taxon>Salamandridae</taxon>
        <taxon>Pleurodelinae</taxon>
        <taxon>Pleurodeles</taxon>
    </lineage>
</organism>
<evidence type="ECO:0000313" key="3">
    <source>
        <dbReference type="Proteomes" id="UP001066276"/>
    </source>
</evidence>
<name>A0AAV7KPC0_PLEWA</name>
<gene>
    <name evidence="2" type="ORF">NDU88_000110</name>
</gene>
<protein>
    <submittedName>
        <fullName evidence="2">Uncharacterized protein</fullName>
    </submittedName>
</protein>
<feature type="compositionally biased region" description="Basic and acidic residues" evidence="1">
    <location>
        <begin position="138"/>
        <end position="163"/>
    </location>
</feature>
<dbReference type="AlphaFoldDB" id="A0AAV7KPC0"/>
<comment type="caution">
    <text evidence="2">The sequence shown here is derived from an EMBL/GenBank/DDBJ whole genome shotgun (WGS) entry which is preliminary data.</text>
</comment>
<accession>A0AAV7KPC0</accession>
<keyword evidence="3" id="KW-1185">Reference proteome</keyword>
<reference evidence="2 3" key="1">
    <citation type="journal article" date="2022" name="bioRxiv">
        <title>Sequencing and chromosome-scale assembly of the giantPleurodeles waltlgenome.</title>
        <authorList>
            <person name="Brown T."/>
            <person name="Elewa A."/>
            <person name="Iarovenko S."/>
            <person name="Subramanian E."/>
            <person name="Araus A.J."/>
            <person name="Petzold A."/>
            <person name="Susuki M."/>
            <person name="Suzuki K.-i.T."/>
            <person name="Hayashi T."/>
            <person name="Toyoda A."/>
            <person name="Oliveira C."/>
            <person name="Osipova E."/>
            <person name="Leigh N.D."/>
            <person name="Simon A."/>
            <person name="Yun M.H."/>
        </authorList>
    </citation>
    <scope>NUCLEOTIDE SEQUENCE [LARGE SCALE GENOMIC DNA]</scope>
    <source>
        <strain evidence="2">20211129_DDA</strain>
        <tissue evidence="2">Liver</tissue>
    </source>
</reference>
<proteinExistence type="predicted"/>
<dbReference type="EMBL" id="JANPWB010000039">
    <property type="protein sequence ID" value="KAJ1079654.1"/>
    <property type="molecule type" value="Genomic_DNA"/>
</dbReference>
<evidence type="ECO:0000256" key="1">
    <source>
        <dbReference type="SAM" id="MobiDB-lite"/>
    </source>
</evidence>
<feature type="region of interest" description="Disordered" evidence="1">
    <location>
        <begin position="112"/>
        <end position="198"/>
    </location>
</feature>
<dbReference type="Proteomes" id="UP001066276">
    <property type="component" value="Unassembled WGS sequence"/>
</dbReference>
<feature type="compositionally biased region" description="Acidic residues" evidence="1">
    <location>
        <begin position="122"/>
        <end position="137"/>
    </location>
</feature>
<evidence type="ECO:0000313" key="2">
    <source>
        <dbReference type="EMBL" id="KAJ1079654.1"/>
    </source>
</evidence>
<sequence>MTLHTQSKDGQWVTPLYWGCYTVIRDLIIHPRQHSFVFDKLQEYPGLLPTALCYSVIFSQGDCDGLSSASPSVETACADSAVEDPEIQDGGANPCFLPGLKGARPGVLMLKNANQGRRGEEVENGEEVESADDEENMEDAKFSEGDDKPRKRDLTQPQERGEGEDVTGALIAAQEAHSKDSSHASGEAWQRQGRSGTG</sequence>